<dbReference type="GO" id="GO:0005506">
    <property type="term" value="F:iron ion binding"/>
    <property type="evidence" value="ECO:0007669"/>
    <property type="project" value="InterPro"/>
</dbReference>
<dbReference type="GO" id="GO:0020037">
    <property type="term" value="F:heme binding"/>
    <property type="evidence" value="ECO:0007669"/>
    <property type="project" value="InterPro"/>
</dbReference>
<dbReference type="PANTHER" id="PTHR24305:SF77">
    <property type="entry name" value="CYTOCHROME P450 MONOOXYGENASE"/>
    <property type="match status" value="1"/>
</dbReference>
<evidence type="ECO:0008006" key="11">
    <source>
        <dbReference type="Google" id="ProtNLM"/>
    </source>
</evidence>
<evidence type="ECO:0000256" key="2">
    <source>
        <dbReference type="ARBA" id="ARBA00010617"/>
    </source>
</evidence>
<evidence type="ECO:0000313" key="9">
    <source>
        <dbReference type="EMBL" id="KAK7748715.1"/>
    </source>
</evidence>
<dbReference type="InterPro" id="IPR036396">
    <property type="entry name" value="Cyt_P450_sf"/>
</dbReference>
<proteinExistence type="inferred from homology"/>
<keyword evidence="6 8" id="KW-0408">Iron</keyword>
<evidence type="ECO:0000256" key="4">
    <source>
        <dbReference type="ARBA" id="ARBA00022723"/>
    </source>
</evidence>
<evidence type="ECO:0000256" key="3">
    <source>
        <dbReference type="ARBA" id="ARBA00022617"/>
    </source>
</evidence>
<sequence length="388" mass="43724">MFPYVDSTFNIQNHMVHDKRKGQIATAYNISGREVDLIEPSIDEQILVMLDLLRTKYLPSSENPYPPLLDFSNLSSYLTMDIITRAAFGQEFGHMKTDSDVTGFLTRLRDAWPMVSLLNEWPALRTVLYSRTFLSLFGPKPTDVTGLGKIMSGVLKIVNERFAKPASQSRNDMLHGVTQEECEAEGLLALIAGSETTASVMRITFLCLLSSPSIYQKLKTVVREAVDSGKLAHPISYEAAKSIPYLRAVIYEGLRMRPGTTGAFPKIVPPQGETVHGVFVPGGTLIAMNIPSLLRSADLFGCDPDLFRPERWIEATDKQRADMEREVEMMFGSGRWMCAGKPIAFMELYKTFFELLHHFDFQIANPGKPWDSRCYNVFVEENMLVRVE</sequence>
<dbReference type="InterPro" id="IPR002401">
    <property type="entry name" value="Cyt_P450_E_grp-I"/>
</dbReference>
<dbReference type="AlphaFoldDB" id="A0AAN9YNE4"/>
<reference evidence="9 10" key="1">
    <citation type="journal article" date="2023" name="PLoS ONE">
        <title>Cytospora paraplurivora sp. nov. isolated from orchards with fruit tree decline syndrome in Ontario, Canada.</title>
        <authorList>
            <person name="Ilyukhin E."/>
            <person name="Nguyen H.D.T."/>
            <person name="Castle A.J."/>
            <person name="Ellouze W."/>
        </authorList>
    </citation>
    <scope>NUCLEOTIDE SEQUENCE [LARGE SCALE GENOMIC DNA]</scope>
    <source>
        <strain evidence="9 10">FDS-564</strain>
    </source>
</reference>
<dbReference type="PRINTS" id="PR00385">
    <property type="entry name" value="P450"/>
</dbReference>
<dbReference type="EMBL" id="JAJSPL020000002">
    <property type="protein sequence ID" value="KAK7748715.1"/>
    <property type="molecule type" value="Genomic_DNA"/>
</dbReference>
<keyword evidence="4 8" id="KW-0479">Metal-binding</keyword>
<organism evidence="9 10">
    <name type="scientific">Cytospora paraplurivora</name>
    <dbReference type="NCBI Taxonomy" id="2898453"/>
    <lineage>
        <taxon>Eukaryota</taxon>
        <taxon>Fungi</taxon>
        <taxon>Dikarya</taxon>
        <taxon>Ascomycota</taxon>
        <taxon>Pezizomycotina</taxon>
        <taxon>Sordariomycetes</taxon>
        <taxon>Sordariomycetidae</taxon>
        <taxon>Diaporthales</taxon>
        <taxon>Cytosporaceae</taxon>
        <taxon>Cytospora</taxon>
    </lineage>
</organism>
<name>A0AAN9YNE4_9PEZI</name>
<dbReference type="Pfam" id="PF00067">
    <property type="entry name" value="p450"/>
    <property type="match status" value="1"/>
</dbReference>
<dbReference type="InterPro" id="IPR050121">
    <property type="entry name" value="Cytochrome_P450_monoxygenase"/>
</dbReference>
<comment type="caution">
    <text evidence="9">The sequence shown here is derived from an EMBL/GenBank/DDBJ whole genome shotgun (WGS) entry which is preliminary data.</text>
</comment>
<accession>A0AAN9YNE4</accession>
<dbReference type="GO" id="GO:0016705">
    <property type="term" value="F:oxidoreductase activity, acting on paired donors, with incorporation or reduction of molecular oxygen"/>
    <property type="evidence" value="ECO:0007669"/>
    <property type="project" value="InterPro"/>
</dbReference>
<feature type="binding site" description="axial binding residue" evidence="8">
    <location>
        <position position="338"/>
    </location>
    <ligand>
        <name>heme</name>
        <dbReference type="ChEBI" id="CHEBI:30413"/>
    </ligand>
    <ligandPart>
        <name>Fe</name>
        <dbReference type="ChEBI" id="CHEBI:18248"/>
    </ligandPart>
</feature>
<keyword evidence="5" id="KW-0560">Oxidoreductase</keyword>
<keyword evidence="10" id="KW-1185">Reference proteome</keyword>
<evidence type="ECO:0000256" key="7">
    <source>
        <dbReference type="ARBA" id="ARBA00023033"/>
    </source>
</evidence>
<protein>
    <recommendedName>
        <fullName evidence="11">Cytochrome P450</fullName>
    </recommendedName>
</protein>
<dbReference type="Proteomes" id="UP001320245">
    <property type="component" value="Unassembled WGS sequence"/>
</dbReference>
<keyword evidence="7" id="KW-0503">Monooxygenase</keyword>
<gene>
    <name evidence="9" type="ORF">SLS53_000738</name>
</gene>
<comment type="similarity">
    <text evidence="2">Belongs to the cytochrome P450 family.</text>
</comment>
<evidence type="ECO:0000256" key="8">
    <source>
        <dbReference type="PIRSR" id="PIRSR602401-1"/>
    </source>
</evidence>
<keyword evidence="3 8" id="KW-0349">Heme</keyword>
<dbReference type="GO" id="GO:0004497">
    <property type="term" value="F:monooxygenase activity"/>
    <property type="evidence" value="ECO:0007669"/>
    <property type="project" value="UniProtKB-KW"/>
</dbReference>
<evidence type="ECO:0000313" key="10">
    <source>
        <dbReference type="Proteomes" id="UP001320245"/>
    </source>
</evidence>
<dbReference type="InterPro" id="IPR001128">
    <property type="entry name" value="Cyt_P450"/>
</dbReference>
<dbReference type="PANTHER" id="PTHR24305">
    <property type="entry name" value="CYTOCHROME P450"/>
    <property type="match status" value="1"/>
</dbReference>
<comment type="cofactor">
    <cofactor evidence="1 8">
        <name>heme</name>
        <dbReference type="ChEBI" id="CHEBI:30413"/>
    </cofactor>
</comment>
<dbReference type="Gene3D" id="1.10.630.10">
    <property type="entry name" value="Cytochrome P450"/>
    <property type="match status" value="1"/>
</dbReference>
<evidence type="ECO:0000256" key="5">
    <source>
        <dbReference type="ARBA" id="ARBA00023002"/>
    </source>
</evidence>
<dbReference type="SUPFAM" id="SSF48264">
    <property type="entry name" value="Cytochrome P450"/>
    <property type="match status" value="1"/>
</dbReference>
<evidence type="ECO:0000256" key="6">
    <source>
        <dbReference type="ARBA" id="ARBA00023004"/>
    </source>
</evidence>
<evidence type="ECO:0000256" key="1">
    <source>
        <dbReference type="ARBA" id="ARBA00001971"/>
    </source>
</evidence>
<dbReference type="PRINTS" id="PR00463">
    <property type="entry name" value="EP450I"/>
</dbReference>